<organism evidence="2 3">
    <name type="scientific">Corynebacterium cystitidis DSM 20524</name>
    <dbReference type="NCBI Taxonomy" id="1121357"/>
    <lineage>
        <taxon>Bacteria</taxon>
        <taxon>Bacillati</taxon>
        <taxon>Actinomycetota</taxon>
        <taxon>Actinomycetes</taxon>
        <taxon>Mycobacteriales</taxon>
        <taxon>Corynebacteriaceae</taxon>
        <taxon>Corynebacterium</taxon>
    </lineage>
</organism>
<dbReference type="Proteomes" id="UP000198929">
    <property type="component" value="Unassembled WGS sequence"/>
</dbReference>
<proteinExistence type="predicted"/>
<evidence type="ECO:0000313" key="3">
    <source>
        <dbReference type="Proteomes" id="UP000198929"/>
    </source>
</evidence>
<dbReference type="AlphaFoldDB" id="A0A1H9VMI4"/>
<evidence type="ECO:0000313" key="2">
    <source>
        <dbReference type="EMBL" id="SES22751.1"/>
    </source>
</evidence>
<accession>A0A1H9VMI4</accession>
<name>A0A1H9VMI4_9CORY</name>
<sequence>MVDSRTGFARWSVRKIYAENIAEGMNESSVDSVGTPDAESETTRQVKSEIELRRFIQEDRDLIVQLDIATEVEGAAKYQLELQGAWQLSEEILAEGVDERTIDDLAMGYRLDEITAVANAKLLGLAQDINQPPVAISQEHLAGIRDQA</sequence>
<gene>
    <name evidence="2" type="ORF">SAMN05661109_02297</name>
</gene>
<dbReference type="EMBL" id="FOGQ01000013">
    <property type="protein sequence ID" value="SES22751.1"/>
    <property type="molecule type" value="Genomic_DNA"/>
</dbReference>
<protein>
    <submittedName>
        <fullName evidence="2">Uncharacterized protein</fullName>
    </submittedName>
</protein>
<keyword evidence="3" id="KW-1185">Reference proteome</keyword>
<evidence type="ECO:0000256" key="1">
    <source>
        <dbReference type="SAM" id="MobiDB-lite"/>
    </source>
</evidence>
<reference evidence="3" key="1">
    <citation type="submission" date="2016-10" db="EMBL/GenBank/DDBJ databases">
        <authorList>
            <person name="Varghese N."/>
            <person name="Submissions S."/>
        </authorList>
    </citation>
    <scope>NUCLEOTIDE SEQUENCE [LARGE SCALE GENOMIC DNA]</scope>
    <source>
        <strain evidence="3">DSM 20524</strain>
    </source>
</reference>
<dbReference type="RefSeq" id="WP_092260288.1">
    <property type="nucleotide sequence ID" value="NZ_CP047199.1"/>
</dbReference>
<dbReference type="STRING" id="1121357.SAMN05661109_02297"/>
<feature type="region of interest" description="Disordered" evidence="1">
    <location>
        <begin position="26"/>
        <end position="45"/>
    </location>
</feature>